<name>H2XTE4_CIOIN</name>
<protein>
    <submittedName>
        <fullName evidence="2">Uncharacterized protein</fullName>
    </submittedName>
</protein>
<evidence type="ECO:0000313" key="2">
    <source>
        <dbReference type="Ensembl" id="ENSCINP00000032928.1"/>
    </source>
</evidence>
<dbReference type="HOGENOM" id="CLU_3055536_0_0_1"/>
<reference evidence="2" key="3">
    <citation type="submission" date="2025-08" db="UniProtKB">
        <authorList>
            <consortium name="Ensembl"/>
        </authorList>
    </citation>
    <scope>IDENTIFICATION</scope>
</reference>
<dbReference type="EMBL" id="EAAA01001802">
    <property type="status" value="NOT_ANNOTATED_CDS"/>
    <property type="molecule type" value="Genomic_DNA"/>
</dbReference>
<dbReference type="Proteomes" id="UP000008144">
    <property type="component" value="Chromosome 3"/>
</dbReference>
<reference evidence="3" key="1">
    <citation type="journal article" date="2002" name="Science">
        <title>The draft genome of Ciona intestinalis: insights into chordate and vertebrate origins.</title>
        <authorList>
            <person name="Dehal P."/>
            <person name="Satou Y."/>
            <person name="Campbell R.K."/>
            <person name="Chapman J."/>
            <person name="Degnan B."/>
            <person name="De Tomaso A."/>
            <person name="Davidson B."/>
            <person name="Di Gregorio A."/>
            <person name="Gelpke M."/>
            <person name="Goodstein D.M."/>
            <person name="Harafuji N."/>
            <person name="Hastings K.E."/>
            <person name="Ho I."/>
            <person name="Hotta K."/>
            <person name="Huang W."/>
            <person name="Kawashima T."/>
            <person name="Lemaire P."/>
            <person name="Martinez D."/>
            <person name="Meinertzhagen I.A."/>
            <person name="Necula S."/>
            <person name="Nonaka M."/>
            <person name="Putnam N."/>
            <person name="Rash S."/>
            <person name="Saiga H."/>
            <person name="Satake M."/>
            <person name="Terry A."/>
            <person name="Yamada L."/>
            <person name="Wang H.G."/>
            <person name="Awazu S."/>
            <person name="Azumi K."/>
            <person name="Boore J."/>
            <person name="Branno M."/>
            <person name="Chin-Bow S."/>
            <person name="DeSantis R."/>
            <person name="Doyle S."/>
            <person name="Francino P."/>
            <person name="Keys D.N."/>
            <person name="Haga S."/>
            <person name="Hayashi H."/>
            <person name="Hino K."/>
            <person name="Imai K.S."/>
            <person name="Inaba K."/>
            <person name="Kano S."/>
            <person name="Kobayashi K."/>
            <person name="Kobayashi M."/>
            <person name="Lee B.I."/>
            <person name="Makabe K.W."/>
            <person name="Manohar C."/>
            <person name="Matassi G."/>
            <person name="Medina M."/>
            <person name="Mochizuki Y."/>
            <person name="Mount S."/>
            <person name="Morishita T."/>
            <person name="Miura S."/>
            <person name="Nakayama A."/>
            <person name="Nishizaka S."/>
            <person name="Nomoto H."/>
            <person name="Ohta F."/>
            <person name="Oishi K."/>
            <person name="Rigoutsos I."/>
            <person name="Sano M."/>
            <person name="Sasaki A."/>
            <person name="Sasakura Y."/>
            <person name="Shoguchi E."/>
            <person name="Shin-i T."/>
            <person name="Spagnuolo A."/>
            <person name="Stainier D."/>
            <person name="Suzuki M.M."/>
            <person name="Tassy O."/>
            <person name="Takatori N."/>
            <person name="Tokuoka M."/>
            <person name="Yagi K."/>
            <person name="Yoshizaki F."/>
            <person name="Wada S."/>
            <person name="Zhang C."/>
            <person name="Hyatt P.D."/>
            <person name="Larimer F."/>
            <person name="Detter C."/>
            <person name="Doggett N."/>
            <person name="Glavina T."/>
            <person name="Hawkins T."/>
            <person name="Richardson P."/>
            <person name="Lucas S."/>
            <person name="Kohara Y."/>
            <person name="Levine M."/>
            <person name="Satoh N."/>
            <person name="Rokhsar D.S."/>
        </authorList>
    </citation>
    <scope>NUCLEOTIDE SEQUENCE [LARGE SCALE GENOMIC DNA]</scope>
</reference>
<reference evidence="2" key="4">
    <citation type="submission" date="2025-09" db="UniProtKB">
        <authorList>
            <consortium name="Ensembl"/>
        </authorList>
    </citation>
    <scope>IDENTIFICATION</scope>
</reference>
<accession>H2XTE4</accession>
<sequence length="54" mass="6070">EEHCKYDEERSVNTHCHCDKYLIRSSTSCSTTSPVPPTTDGSNESKSDDLNDHL</sequence>
<feature type="compositionally biased region" description="Basic and acidic residues" evidence="1">
    <location>
        <begin position="43"/>
        <end position="54"/>
    </location>
</feature>
<proteinExistence type="predicted"/>
<feature type="region of interest" description="Disordered" evidence="1">
    <location>
        <begin position="27"/>
        <end position="54"/>
    </location>
</feature>
<keyword evidence="3" id="KW-1185">Reference proteome</keyword>
<evidence type="ECO:0000313" key="3">
    <source>
        <dbReference type="Proteomes" id="UP000008144"/>
    </source>
</evidence>
<organism evidence="2 3">
    <name type="scientific">Ciona intestinalis</name>
    <name type="common">Transparent sea squirt</name>
    <name type="synonym">Ascidia intestinalis</name>
    <dbReference type="NCBI Taxonomy" id="7719"/>
    <lineage>
        <taxon>Eukaryota</taxon>
        <taxon>Metazoa</taxon>
        <taxon>Chordata</taxon>
        <taxon>Tunicata</taxon>
        <taxon>Ascidiacea</taxon>
        <taxon>Phlebobranchia</taxon>
        <taxon>Cionidae</taxon>
        <taxon>Ciona</taxon>
    </lineage>
</organism>
<dbReference type="InParanoid" id="H2XTE4"/>
<reference evidence="2" key="2">
    <citation type="journal article" date="2008" name="Genome Biol.">
        <title>Improved genome assembly and evidence-based global gene model set for the chordate Ciona intestinalis: new insight into intron and operon populations.</title>
        <authorList>
            <person name="Satou Y."/>
            <person name="Mineta K."/>
            <person name="Ogasawara M."/>
            <person name="Sasakura Y."/>
            <person name="Shoguchi E."/>
            <person name="Ueno K."/>
            <person name="Yamada L."/>
            <person name="Matsumoto J."/>
            <person name="Wasserscheid J."/>
            <person name="Dewar K."/>
            <person name="Wiley G.B."/>
            <person name="Macmil S.L."/>
            <person name="Roe B.A."/>
            <person name="Zeller R.W."/>
            <person name="Hastings K.E."/>
            <person name="Lemaire P."/>
            <person name="Lindquist E."/>
            <person name="Endo T."/>
            <person name="Hotta K."/>
            <person name="Inaba K."/>
        </authorList>
    </citation>
    <scope>NUCLEOTIDE SEQUENCE [LARGE SCALE GENOMIC DNA]</scope>
    <source>
        <strain evidence="2">wild type</strain>
    </source>
</reference>
<dbReference type="AlphaFoldDB" id="H2XTE4"/>
<dbReference type="Ensembl" id="ENSCINT00000036083.1">
    <property type="protein sequence ID" value="ENSCINP00000032928.1"/>
    <property type="gene ID" value="ENSCING00000020319.1"/>
</dbReference>
<evidence type="ECO:0000256" key="1">
    <source>
        <dbReference type="SAM" id="MobiDB-lite"/>
    </source>
</evidence>